<dbReference type="SUPFAM" id="SSF49464">
    <property type="entry name" value="Carboxypeptidase regulatory domain-like"/>
    <property type="match status" value="1"/>
</dbReference>
<name>A0ABZ2YTX3_9BACT</name>
<keyword evidence="6 7" id="KW-0998">Cell outer membrane</keyword>
<keyword evidence="10" id="KW-1185">Reference proteome</keyword>
<evidence type="ECO:0000256" key="7">
    <source>
        <dbReference type="PROSITE-ProRule" id="PRU01360"/>
    </source>
</evidence>
<organism evidence="9 10">
    <name type="scientific">Chitinophaga pollutisoli</name>
    <dbReference type="NCBI Taxonomy" id="3133966"/>
    <lineage>
        <taxon>Bacteria</taxon>
        <taxon>Pseudomonadati</taxon>
        <taxon>Bacteroidota</taxon>
        <taxon>Chitinophagia</taxon>
        <taxon>Chitinophagales</taxon>
        <taxon>Chitinophagaceae</taxon>
        <taxon>Chitinophaga</taxon>
    </lineage>
</organism>
<dbReference type="Gene3D" id="2.60.40.1120">
    <property type="entry name" value="Carboxypeptidase-like, regulatory domain"/>
    <property type="match status" value="1"/>
</dbReference>
<evidence type="ECO:0000256" key="6">
    <source>
        <dbReference type="ARBA" id="ARBA00023237"/>
    </source>
</evidence>
<comment type="subcellular location">
    <subcellularLocation>
        <location evidence="1 7">Cell outer membrane</location>
        <topology evidence="1 7">Multi-pass membrane protein</topology>
    </subcellularLocation>
</comment>
<evidence type="ECO:0000256" key="4">
    <source>
        <dbReference type="ARBA" id="ARBA00022692"/>
    </source>
</evidence>
<evidence type="ECO:0000256" key="2">
    <source>
        <dbReference type="ARBA" id="ARBA00022448"/>
    </source>
</evidence>
<dbReference type="RefSeq" id="WP_341837123.1">
    <property type="nucleotide sequence ID" value="NZ_CP149822.1"/>
</dbReference>
<dbReference type="InterPro" id="IPR036942">
    <property type="entry name" value="Beta-barrel_TonB_sf"/>
</dbReference>
<feature type="domain" description="TonB-dependent receptor plug" evidence="8">
    <location>
        <begin position="135"/>
        <end position="236"/>
    </location>
</feature>
<dbReference type="SUPFAM" id="SSF56935">
    <property type="entry name" value="Porins"/>
    <property type="match status" value="1"/>
</dbReference>
<keyword evidence="2 7" id="KW-0813">Transport</keyword>
<proteinExistence type="inferred from homology"/>
<dbReference type="InterPro" id="IPR008969">
    <property type="entry name" value="CarboxyPept-like_regulatory"/>
</dbReference>
<dbReference type="NCBIfam" id="TIGR04057">
    <property type="entry name" value="SusC_RagA_signa"/>
    <property type="match status" value="1"/>
</dbReference>
<protein>
    <submittedName>
        <fullName evidence="9">SusC/RagA family TonB-linked outer membrane protein</fullName>
    </submittedName>
</protein>
<dbReference type="InterPro" id="IPR037066">
    <property type="entry name" value="Plug_dom_sf"/>
</dbReference>
<evidence type="ECO:0000256" key="1">
    <source>
        <dbReference type="ARBA" id="ARBA00004571"/>
    </source>
</evidence>
<evidence type="ECO:0000313" key="10">
    <source>
        <dbReference type="Proteomes" id="UP001485459"/>
    </source>
</evidence>
<reference evidence="10" key="1">
    <citation type="submission" date="2024-03" db="EMBL/GenBank/DDBJ databases">
        <title>Chitinophaga horti sp. nov., isolated from garden soil.</title>
        <authorList>
            <person name="Lee D.S."/>
            <person name="Han D.M."/>
            <person name="Baek J.H."/>
            <person name="Choi D.G."/>
            <person name="Jeon J.H."/>
            <person name="Jeon C.O."/>
        </authorList>
    </citation>
    <scope>NUCLEOTIDE SEQUENCE [LARGE SCALE GENOMIC DNA]</scope>
    <source>
        <strain evidence="10">GPA1</strain>
    </source>
</reference>
<dbReference type="InterPro" id="IPR023996">
    <property type="entry name" value="TonB-dep_OMP_SusC/RagA"/>
</dbReference>
<evidence type="ECO:0000256" key="5">
    <source>
        <dbReference type="ARBA" id="ARBA00023136"/>
    </source>
</evidence>
<dbReference type="PROSITE" id="PS52016">
    <property type="entry name" value="TONB_DEPENDENT_REC_3"/>
    <property type="match status" value="1"/>
</dbReference>
<dbReference type="Gene3D" id="2.170.130.10">
    <property type="entry name" value="TonB-dependent receptor, plug domain"/>
    <property type="match status" value="1"/>
</dbReference>
<evidence type="ECO:0000313" key="9">
    <source>
        <dbReference type="EMBL" id="WZN42289.1"/>
    </source>
</evidence>
<dbReference type="InterPro" id="IPR039426">
    <property type="entry name" value="TonB-dep_rcpt-like"/>
</dbReference>
<evidence type="ECO:0000256" key="3">
    <source>
        <dbReference type="ARBA" id="ARBA00022452"/>
    </source>
</evidence>
<dbReference type="EMBL" id="CP149822">
    <property type="protein sequence ID" value="WZN42289.1"/>
    <property type="molecule type" value="Genomic_DNA"/>
</dbReference>
<dbReference type="InterPro" id="IPR012910">
    <property type="entry name" value="Plug_dom"/>
</dbReference>
<dbReference type="Pfam" id="PF07715">
    <property type="entry name" value="Plug"/>
    <property type="match status" value="1"/>
</dbReference>
<dbReference type="NCBIfam" id="TIGR04056">
    <property type="entry name" value="OMP_RagA_SusC"/>
    <property type="match status" value="1"/>
</dbReference>
<dbReference type="Proteomes" id="UP001485459">
    <property type="component" value="Chromosome"/>
</dbReference>
<keyword evidence="3 7" id="KW-1134">Transmembrane beta strand</keyword>
<accession>A0ABZ2YTX3</accession>
<keyword evidence="5 7" id="KW-0472">Membrane</keyword>
<gene>
    <name evidence="9" type="ORF">WJU16_04475</name>
</gene>
<dbReference type="InterPro" id="IPR023997">
    <property type="entry name" value="TonB-dep_OMP_SusC/RagA_CS"/>
</dbReference>
<evidence type="ECO:0000259" key="8">
    <source>
        <dbReference type="Pfam" id="PF07715"/>
    </source>
</evidence>
<sequence length="1069" mass="119213">MKIDQKILRLRGGWMLLLFLLPLVMHAQQHPRVTGAVLDDESGPIPGVNVIVRNDADSLQKFVAVTDTSGIFVFTQLRANERYSFSFSHIGYEAQTLRNLLLKEGDNNSIMVKLGLSKNAKLNEVIVVGYGTQKKVNLTGSVAVVDGARLQNRPVTNVSQALFGTVPGVTIAYGNAGFEPGAAPSVQIRGQGSPYVLIDGTAGDITTLDPNTVESISILKDAAAAAIYGARAPYGVLLITTKSGKLNQRPQVDFSFNGGPTSIIRKPRMVDSYTFVRAINEMHDNQGVARLFAESTIDRIIARISDPSLPETVPDPNNPSKWSAYQLSNGNNDWIDVHYGFGFRTQENLSVRGGSKDIGYFISAGHASEKGPLKMVDDKYNRYNLTAKLDANINNWWKLSSNTRITNEVRDRPIYNGEGGYGMLIHQIFRTHPEVFLKSPNGHYSQLSRVPQMRAGYDQFTDNNLMQRIATEIRPLKNWSINADYSIDYTVNNGEGVNLVAFEDQVDGTLVPISLTVPSSISKNKANVTYKALNIFSSWKPVIARDHQVEVMLGYQQESNKYDYLSGLKRELITSEVPSITTATGDMQAFDNLSHWATLGYFARLNYNYRNRYLLESNVRYDGTSKFADGKRWGFFPSVSAGWNVSQEKFWQSLAAHVPYLKLKASWGMLGNQSVSAYQDLALIGVNTNLGWILNGKRPAYTGSPNLINRYLTWESSKTTNAGVEIGLFQNKLQVEFEYYQRLTFDRLGPAKAQPLVLGASVPQENNSELKTQGWDLGITYKGKIGSDFAFSVSANVFDYFNVVTKYPNPTGILTTDYAGKRVGEIWGYETVGLIGTAELAKTITDTKSQSFINGQVWRTGDVQYRDLNDDKMINNGKNTVTDHGDLRIIGNSTARYQYGLNLTANYRNFDLGAFFQGIGKRDLWLTGNIFWGFNQWNQSSLFPHHMDYYRDAEASTYSGLGVNEGAYFPRPYSNAAQYLKNQQVQTRYLQNGAYIRLKNVQIGYTLPASVLHTIRLKRARFYFSGENIWTNTKLPVGFDPETAALGEFGAGKSMFTQAIWAFGLNVSF</sequence>
<dbReference type="Gene3D" id="2.40.170.20">
    <property type="entry name" value="TonB-dependent receptor, beta-barrel domain"/>
    <property type="match status" value="1"/>
</dbReference>
<keyword evidence="4 7" id="KW-0812">Transmembrane</keyword>
<comment type="similarity">
    <text evidence="7">Belongs to the TonB-dependent receptor family.</text>
</comment>
<dbReference type="Pfam" id="PF13620">
    <property type="entry name" value="CarboxypepD_reg"/>
    <property type="match status" value="1"/>
</dbReference>